<dbReference type="KEGG" id="dej:AWY79_07865"/>
<accession>A0A126QM60</accession>
<keyword evidence="3" id="KW-1185">Reference proteome</keyword>
<evidence type="ECO:0000313" key="3">
    <source>
        <dbReference type="Proteomes" id="UP000055611"/>
    </source>
</evidence>
<evidence type="ECO:0000313" key="4">
    <source>
        <dbReference type="Proteomes" id="UP000295506"/>
    </source>
</evidence>
<organism evidence="2 4">
    <name type="scientific">Pseudodesulfovibrio indicus</name>
    <dbReference type="NCBI Taxonomy" id="1716143"/>
    <lineage>
        <taxon>Bacteria</taxon>
        <taxon>Pseudomonadati</taxon>
        <taxon>Thermodesulfobacteriota</taxon>
        <taxon>Desulfovibrionia</taxon>
        <taxon>Desulfovibrionales</taxon>
        <taxon>Desulfovibrionaceae</taxon>
    </lineage>
</organism>
<dbReference type="Proteomes" id="UP000295506">
    <property type="component" value="Unassembled WGS sequence"/>
</dbReference>
<dbReference type="GO" id="GO:0000271">
    <property type="term" value="P:polysaccharide biosynthetic process"/>
    <property type="evidence" value="ECO:0007669"/>
    <property type="project" value="InterPro"/>
</dbReference>
<evidence type="ECO:0000313" key="1">
    <source>
        <dbReference type="EMBL" id="AMK11032.1"/>
    </source>
</evidence>
<dbReference type="InterPro" id="IPR007833">
    <property type="entry name" value="Capsule_polysaccharide_synth"/>
</dbReference>
<name>A0A126QM60_9BACT</name>
<gene>
    <name evidence="1" type="ORF">AWY79_07865</name>
    <name evidence="2" type="ORF">EDC59_101446</name>
</gene>
<reference evidence="2 4" key="2">
    <citation type="submission" date="2019-03" db="EMBL/GenBank/DDBJ databases">
        <title>Genomic Encyclopedia of Type Strains, Phase IV (KMG-IV): sequencing the most valuable type-strain genomes for metagenomic binning, comparative biology and taxonomic classification.</title>
        <authorList>
            <person name="Goeker M."/>
        </authorList>
    </citation>
    <scope>NUCLEOTIDE SEQUENCE [LARGE SCALE GENOMIC DNA]</scope>
    <source>
        <strain evidence="2 4">DSM 101483</strain>
    </source>
</reference>
<reference evidence="1 3" key="1">
    <citation type="journal article" date="2016" name="Front. Microbiol.">
        <title>Genome Sequence of the Piezophilic, Mesophilic Sulfate-Reducing Bacterium Desulfovibrio indicus J2T.</title>
        <authorList>
            <person name="Cao J."/>
            <person name="Maignien L."/>
            <person name="Shao Z."/>
            <person name="Alain K."/>
            <person name="Jebbar M."/>
        </authorList>
    </citation>
    <scope>NUCLEOTIDE SEQUENCE [LARGE SCALE GENOMIC DNA]</scope>
    <source>
        <strain evidence="1 3">J2</strain>
    </source>
</reference>
<dbReference type="EMBL" id="CP014206">
    <property type="protein sequence ID" value="AMK11032.1"/>
    <property type="molecule type" value="Genomic_DNA"/>
</dbReference>
<proteinExistence type="predicted"/>
<dbReference type="CDD" id="cd16441">
    <property type="entry name" value="beta_Kdo_transferase_KpsS"/>
    <property type="match status" value="1"/>
</dbReference>
<dbReference type="AlphaFoldDB" id="A0A126QM60"/>
<dbReference type="EMBL" id="SOBK01000001">
    <property type="protein sequence ID" value="TDT92042.1"/>
    <property type="molecule type" value="Genomic_DNA"/>
</dbReference>
<protein>
    <submittedName>
        <fullName evidence="2">Capsular polysaccharide export protein</fullName>
    </submittedName>
</protein>
<dbReference type="GO" id="GO:0015774">
    <property type="term" value="P:polysaccharide transport"/>
    <property type="evidence" value="ECO:0007669"/>
    <property type="project" value="InterPro"/>
</dbReference>
<dbReference type="RefSeq" id="WP_066802223.1">
    <property type="nucleotide sequence ID" value="NZ_CP014206.1"/>
</dbReference>
<dbReference type="Proteomes" id="UP000055611">
    <property type="component" value="Chromosome"/>
</dbReference>
<sequence>MTRQRSFLLLQGPQSRFFKRLGEALAAQGHGVAKVNFCGGDVLFWRGENTRIFNGPRSRWPGRAGRLMDELSVTDLLLFGDRREIHRAAIGTARERNVRVWVFEEGYLQPSYITFEPEGVNARSTLPRSAEEVGRAAEGLDPVQDLPVIPNSLRIRVMDTVRHHVGNVLLWSVFPFYRTHRPYVIGRELVGWLPRYLDRKGRAERAARTQDRLLADPGPFFLYPLQLNSDFQIRLNSDFADVPDAIRNVLASFAHGAPEGTRLVVKNHPLDNGLIPYGEVVAEAADRLGLGDRVVYLDGGDGKLLMARCRGMVVVNSTMGLEGLLADRPVYCLGRSIYGFPGLAATPEELPLEDFWKDPVHADRELLERFVRVLSHRALVRGNYYTDEGIDAAIAGVFERLALRPAAT</sequence>
<dbReference type="OrthoDB" id="9794206at2"/>
<dbReference type="Pfam" id="PF05159">
    <property type="entry name" value="Capsule_synth"/>
    <property type="match status" value="1"/>
</dbReference>
<evidence type="ECO:0000313" key="2">
    <source>
        <dbReference type="EMBL" id="TDT92042.1"/>
    </source>
</evidence>